<dbReference type="RefSeq" id="WP_007203075.1">
    <property type="nucleotide sequence ID" value="NZ_AKKV01000032.1"/>
</dbReference>
<reference evidence="1 2" key="1">
    <citation type="journal article" date="2012" name="J. Bacteriol.">
        <title>Genome of Bacillus macauensis ZFHKF-1, a Long-Chain-Forming Bacterium.</title>
        <authorList>
            <person name="Cai L."/>
            <person name="Zhang T."/>
        </authorList>
    </citation>
    <scope>NUCLEOTIDE SEQUENCE [LARGE SCALE GENOMIC DNA]</scope>
    <source>
        <strain evidence="1 2">ZFHKF-1</strain>
    </source>
</reference>
<comment type="caution">
    <text evidence="1">The sequence shown here is derived from an EMBL/GenBank/DDBJ whole genome shotgun (WGS) entry which is preliminary data.</text>
</comment>
<gene>
    <name evidence="1" type="ORF">A374_15007</name>
</gene>
<sequence>GTALPFVIAADAAAIALGAGLISHGVYNGSNVHNTFQRIDSHNVKPEVGTIKPGSMEDFNPLTATNKQKGNYGEMSAFQNLLNNPIIKKAGYYLKQIGRKPPKTLDDKIVKGIDGLYENVNPNSKIKYIIDEAKFGSARLGKTKDGKQMSDGWLLGEKTNFNRILDYVNGDKKLAKKITKALEDNQVERILSKVDAHGNVKTVRLDANGHEIGVWP</sequence>
<protein>
    <submittedName>
        <fullName evidence="1">Uncharacterized protein</fullName>
    </submittedName>
</protein>
<keyword evidence="2" id="KW-1185">Reference proteome</keyword>
<dbReference type="eggNOG" id="COG2339">
    <property type="taxonomic scope" value="Bacteria"/>
</dbReference>
<dbReference type="PATRIC" id="fig|1196324.3.peg.3072"/>
<name>I8UC11_9BACL</name>
<dbReference type="CDD" id="cd20729">
    <property type="entry name" value="PoNe_LXG-like"/>
    <property type="match status" value="1"/>
</dbReference>
<dbReference type="AlphaFoldDB" id="I8UC11"/>
<proteinExistence type="predicted"/>
<accession>I8UC11</accession>
<evidence type="ECO:0000313" key="2">
    <source>
        <dbReference type="Proteomes" id="UP000004080"/>
    </source>
</evidence>
<organism evidence="1 2">
    <name type="scientific">Fictibacillus macauensis ZFHKF-1</name>
    <dbReference type="NCBI Taxonomy" id="1196324"/>
    <lineage>
        <taxon>Bacteria</taxon>
        <taxon>Bacillati</taxon>
        <taxon>Bacillota</taxon>
        <taxon>Bacilli</taxon>
        <taxon>Bacillales</taxon>
        <taxon>Fictibacillaceae</taxon>
        <taxon>Fictibacillus</taxon>
    </lineage>
</organism>
<feature type="non-terminal residue" evidence="1">
    <location>
        <position position="1"/>
    </location>
</feature>
<dbReference type="Proteomes" id="UP000004080">
    <property type="component" value="Unassembled WGS sequence"/>
</dbReference>
<evidence type="ECO:0000313" key="1">
    <source>
        <dbReference type="EMBL" id="EIT84445.1"/>
    </source>
</evidence>
<dbReference type="EMBL" id="AKKV01000032">
    <property type="protein sequence ID" value="EIT84445.1"/>
    <property type="molecule type" value="Genomic_DNA"/>
</dbReference>